<dbReference type="PANTHER" id="PTHR10560">
    <property type="entry name" value="THROMBOPOIETIN"/>
    <property type="match status" value="1"/>
</dbReference>
<protein>
    <submittedName>
        <fullName evidence="2">Uncharacterized protein</fullName>
    </submittedName>
</protein>
<dbReference type="GeneTree" id="ENSGT00940000175304"/>
<reference evidence="2" key="2">
    <citation type="submission" date="2025-08" db="UniProtKB">
        <authorList>
            <consortium name="Ensembl"/>
        </authorList>
    </citation>
    <scope>IDENTIFICATION</scope>
</reference>
<dbReference type="InterPro" id="IPR003978">
    <property type="entry name" value="Thrombopoietin"/>
</dbReference>
<dbReference type="AlphaFoldDB" id="A0A8C9SVJ8"/>
<proteinExistence type="predicted"/>
<dbReference type="GO" id="GO:0008283">
    <property type="term" value="P:cell population proliferation"/>
    <property type="evidence" value="ECO:0007669"/>
    <property type="project" value="InterPro"/>
</dbReference>
<dbReference type="GO" id="GO:0005576">
    <property type="term" value="C:extracellular region"/>
    <property type="evidence" value="ECO:0007669"/>
    <property type="project" value="InterPro"/>
</dbReference>
<dbReference type="Gene3D" id="1.20.1250.10">
    <property type="match status" value="1"/>
</dbReference>
<reference evidence="2" key="3">
    <citation type="submission" date="2025-09" db="UniProtKB">
        <authorList>
            <consortium name="Ensembl"/>
        </authorList>
    </citation>
    <scope>IDENTIFICATION</scope>
</reference>
<name>A0A8C9SVJ8_SCLFO</name>
<dbReference type="Proteomes" id="UP000694397">
    <property type="component" value="Chromosome 10"/>
</dbReference>
<organism evidence="2 3">
    <name type="scientific">Scleropages formosus</name>
    <name type="common">Asian bonytongue</name>
    <name type="synonym">Osteoglossum formosum</name>
    <dbReference type="NCBI Taxonomy" id="113540"/>
    <lineage>
        <taxon>Eukaryota</taxon>
        <taxon>Metazoa</taxon>
        <taxon>Chordata</taxon>
        <taxon>Craniata</taxon>
        <taxon>Vertebrata</taxon>
        <taxon>Euteleostomi</taxon>
        <taxon>Actinopterygii</taxon>
        <taxon>Neopterygii</taxon>
        <taxon>Teleostei</taxon>
        <taxon>Osteoglossocephala</taxon>
        <taxon>Osteoglossomorpha</taxon>
        <taxon>Osteoglossiformes</taxon>
        <taxon>Osteoglossidae</taxon>
        <taxon>Scleropages</taxon>
    </lineage>
</organism>
<evidence type="ECO:0000313" key="2">
    <source>
        <dbReference type="Ensembl" id="ENSSFOP00015042662.1"/>
    </source>
</evidence>
<keyword evidence="3" id="KW-1185">Reference proteome</keyword>
<dbReference type="InterPro" id="IPR009079">
    <property type="entry name" value="4_helix_cytokine-like_core"/>
</dbReference>
<evidence type="ECO:0000256" key="1">
    <source>
        <dbReference type="SAM" id="SignalP"/>
    </source>
</evidence>
<feature type="chain" id="PRO_5047315525" evidence="1">
    <location>
        <begin position="31"/>
        <end position="160"/>
    </location>
</feature>
<reference evidence="2 3" key="1">
    <citation type="submission" date="2019-04" db="EMBL/GenBank/DDBJ databases">
        <authorList>
            <consortium name="Wellcome Sanger Institute Data Sharing"/>
        </authorList>
    </citation>
    <scope>NUCLEOTIDE SEQUENCE [LARGE SCALE GENOMIC DNA]</scope>
</reference>
<accession>A0A8C9SVJ8</accession>
<keyword evidence="1" id="KW-0732">Signal</keyword>
<evidence type="ECO:0000313" key="3">
    <source>
        <dbReference type="Proteomes" id="UP000694397"/>
    </source>
</evidence>
<sequence>MRGFSVLSLLPGHLLLLLCMAASEIPDARARPADFVCDDSARRDMNKAKELEANACGGSSVLPVPVQLPCAKIHKASWEIQTVSAPIRKTGLIVLTMRESAQRDAVRRQLDSILLEQLDSSVTNHLLIVRHLALPGTGVQVRGVSASFAHVQGVKHTHRV</sequence>
<dbReference type="Ensembl" id="ENSSFOT00015050865.1">
    <property type="protein sequence ID" value="ENSSFOP00015042662.1"/>
    <property type="gene ID" value="ENSSFOG00015032799.1"/>
</dbReference>
<dbReference type="PANTHER" id="PTHR10560:SF0">
    <property type="entry name" value="THROMBOPOIETIN"/>
    <property type="match status" value="1"/>
</dbReference>
<dbReference type="OrthoDB" id="9892121at2759"/>
<dbReference type="GO" id="GO:0005125">
    <property type="term" value="F:cytokine activity"/>
    <property type="evidence" value="ECO:0007669"/>
    <property type="project" value="InterPro"/>
</dbReference>
<feature type="signal peptide" evidence="1">
    <location>
        <begin position="1"/>
        <end position="30"/>
    </location>
</feature>